<accession>A0ABS8YAK4</accession>
<feature type="region of interest" description="Disordered" evidence="1">
    <location>
        <begin position="1"/>
        <end position="38"/>
    </location>
</feature>
<evidence type="ECO:0000256" key="1">
    <source>
        <dbReference type="SAM" id="MobiDB-lite"/>
    </source>
</evidence>
<dbReference type="EMBL" id="JACEIK010120250">
    <property type="protein sequence ID" value="MCE5167466.1"/>
    <property type="molecule type" value="Genomic_DNA"/>
</dbReference>
<gene>
    <name evidence="2" type="ORF">HAX54_004382</name>
</gene>
<keyword evidence="3" id="KW-1185">Reference proteome</keyword>
<name>A0ABS8YAK4_DATST</name>
<protein>
    <submittedName>
        <fullName evidence="2">Uncharacterized protein</fullName>
    </submittedName>
</protein>
<comment type="caution">
    <text evidence="2">The sequence shown here is derived from an EMBL/GenBank/DDBJ whole genome shotgun (WGS) entry which is preliminary data.</text>
</comment>
<sequence>MRIRPISSKNRFKRYFSDGDSPVERQRRRGDRGAAGCFGRKRGGDGGFLLVVVKETVATPFPARRIKMEKKGEKRCWPWLLARGDERGGGAAMENGVREWRSGRSPY</sequence>
<proteinExistence type="predicted"/>
<feature type="non-terminal residue" evidence="2">
    <location>
        <position position="107"/>
    </location>
</feature>
<dbReference type="Proteomes" id="UP000823775">
    <property type="component" value="Unassembled WGS sequence"/>
</dbReference>
<evidence type="ECO:0000313" key="2">
    <source>
        <dbReference type="EMBL" id="MCE5167466.1"/>
    </source>
</evidence>
<evidence type="ECO:0000313" key="3">
    <source>
        <dbReference type="Proteomes" id="UP000823775"/>
    </source>
</evidence>
<reference evidence="2 3" key="1">
    <citation type="journal article" date="2021" name="BMC Genomics">
        <title>Datura genome reveals duplications of psychoactive alkaloid biosynthetic genes and high mutation rate following tissue culture.</title>
        <authorList>
            <person name="Rajewski A."/>
            <person name="Carter-House D."/>
            <person name="Stajich J."/>
            <person name="Litt A."/>
        </authorList>
    </citation>
    <scope>NUCLEOTIDE SEQUENCE [LARGE SCALE GENOMIC DNA]</scope>
    <source>
        <strain evidence="2">AR-01</strain>
    </source>
</reference>
<organism evidence="2 3">
    <name type="scientific">Datura stramonium</name>
    <name type="common">Jimsonweed</name>
    <name type="synonym">Common thornapple</name>
    <dbReference type="NCBI Taxonomy" id="4076"/>
    <lineage>
        <taxon>Eukaryota</taxon>
        <taxon>Viridiplantae</taxon>
        <taxon>Streptophyta</taxon>
        <taxon>Embryophyta</taxon>
        <taxon>Tracheophyta</taxon>
        <taxon>Spermatophyta</taxon>
        <taxon>Magnoliopsida</taxon>
        <taxon>eudicotyledons</taxon>
        <taxon>Gunneridae</taxon>
        <taxon>Pentapetalae</taxon>
        <taxon>asterids</taxon>
        <taxon>lamiids</taxon>
        <taxon>Solanales</taxon>
        <taxon>Solanaceae</taxon>
        <taxon>Solanoideae</taxon>
        <taxon>Datureae</taxon>
        <taxon>Datura</taxon>
    </lineage>
</organism>